<organism evidence="2 3">
    <name type="scientific">Porphyridium purpureum</name>
    <name type="common">Red alga</name>
    <name type="synonym">Porphyridium cruentum</name>
    <dbReference type="NCBI Taxonomy" id="35688"/>
    <lineage>
        <taxon>Eukaryota</taxon>
        <taxon>Rhodophyta</taxon>
        <taxon>Bangiophyceae</taxon>
        <taxon>Porphyridiales</taxon>
        <taxon>Porphyridiaceae</taxon>
        <taxon>Porphyridium</taxon>
    </lineage>
</organism>
<gene>
    <name evidence="2" type="ORF">FVE85_0248</name>
</gene>
<dbReference type="GO" id="GO:0004722">
    <property type="term" value="F:protein serine/threonine phosphatase activity"/>
    <property type="evidence" value="ECO:0007669"/>
    <property type="project" value="InterPro"/>
</dbReference>
<dbReference type="Gene3D" id="3.60.40.10">
    <property type="entry name" value="PPM-type phosphatase domain"/>
    <property type="match status" value="1"/>
</dbReference>
<feature type="domain" description="PPM-type phosphatase" evidence="1">
    <location>
        <begin position="21"/>
        <end position="279"/>
    </location>
</feature>
<dbReference type="EMBL" id="VRMN01000002">
    <property type="protein sequence ID" value="KAA8496519.1"/>
    <property type="molecule type" value="Genomic_DNA"/>
</dbReference>
<evidence type="ECO:0000313" key="3">
    <source>
        <dbReference type="Proteomes" id="UP000324585"/>
    </source>
</evidence>
<dbReference type="PANTHER" id="PTHR47992">
    <property type="entry name" value="PROTEIN PHOSPHATASE"/>
    <property type="match status" value="1"/>
</dbReference>
<dbReference type="CDD" id="cd00143">
    <property type="entry name" value="PP2Cc"/>
    <property type="match status" value="1"/>
</dbReference>
<dbReference type="Proteomes" id="UP000324585">
    <property type="component" value="Unassembled WGS sequence"/>
</dbReference>
<reference evidence="3" key="1">
    <citation type="journal article" date="2019" name="Nat. Commun.">
        <title>Expansion of phycobilisome linker gene families in mesophilic red algae.</title>
        <authorList>
            <person name="Lee J."/>
            <person name="Kim D."/>
            <person name="Bhattacharya D."/>
            <person name="Yoon H.S."/>
        </authorList>
    </citation>
    <scope>NUCLEOTIDE SEQUENCE [LARGE SCALE GENOMIC DNA]</scope>
    <source>
        <strain evidence="3">CCMP 1328</strain>
    </source>
</reference>
<proteinExistence type="predicted"/>
<dbReference type="OMA" id="VFANKEC"/>
<name>A0A5J4YY38_PORPP</name>
<comment type="caution">
    <text evidence="2">The sequence shown here is derived from an EMBL/GenBank/DDBJ whole genome shotgun (WGS) entry which is preliminary data.</text>
</comment>
<keyword evidence="3" id="KW-1185">Reference proteome</keyword>
<protein>
    <recommendedName>
        <fullName evidence="1">PPM-type phosphatase domain-containing protein</fullName>
    </recommendedName>
</protein>
<dbReference type="OrthoDB" id="10264738at2759"/>
<dbReference type="InterPro" id="IPR015655">
    <property type="entry name" value="PP2C"/>
</dbReference>
<dbReference type="AlphaFoldDB" id="A0A5J4YY38"/>
<dbReference type="SUPFAM" id="SSF81606">
    <property type="entry name" value="PP2C-like"/>
    <property type="match status" value="1"/>
</dbReference>
<evidence type="ECO:0000313" key="2">
    <source>
        <dbReference type="EMBL" id="KAA8496519.1"/>
    </source>
</evidence>
<sequence length="280" mass="30104">MFSCFGGTPSAGKREIGTITLMGIMHEQGGVPNQDYALDVTIGGDEKVWIACVFDGHGDDGHEISKIAATTAKAAFEKVIAAGEKDLGKIIEKVFKEANEAVDLSEFCRTSGCTGSMCIVRGMEMAAGNVGDSSIVLCSAKGAAYHPKWHSTDHRLDDDAEKARIVENGGIIYEDQYVVDKVEKNKGLMVTRTMGDVDMRPNGVICEPEITKKKLTEDDKYIVVASDGLWDEDGMSLQYACNVTFKHARKGPLAVSKALLKAVSADGPMDDCTIVTLSLN</sequence>
<dbReference type="SMART" id="SM00332">
    <property type="entry name" value="PP2Cc"/>
    <property type="match status" value="1"/>
</dbReference>
<dbReference type="Pfam" id="PF00481">
    <property type="entry name" value="PP2C"/>
    <property type="match status" value="1"/>
</dbReference>
<accession>A0A5J4YY38</accession>
<dbReference type="PROSITE" id="PS51746">
    <property type="entry name" value="PPM_2"/>
    <property type="match status" value="1"/>
</dbReference>
<dbReference type="InterPro" id="IPR001932">
    <property type="entry name" value="PPM-type_phosphatase-like_dom"/>
</dbReference>
<evidence type="ECO:0000259" key="1">
    <source>
        <dbReference type="PROSITE" id="PS51746"/>
    </source>
</evidence>
<dbReference type="InterPro" id="IPR036457">
    <property type="entry name" value="PPM-type-like_dom_sf"/>
</dbReference>